<dbReference type="InterPro" id="IPR003337">
    <property type="entry name" value="Trehalose_PPase"/>
</dbReference>
<dbReference type="FunFam" id="3.40.50.2000:FF:000036">
    <property type="entry name" value="Alpha,alpha-trehalose-phosphate synthase subunit Tps2"/>
    <property type="match status" value="1"/>
</dbReference>
<feature type="compositionally biased region" description="Low complexity" evidence="2">
    <location>
        <begin position="162"/>
        <end position="180"/>
    </location>
</feature>
<dbReference type="Gene3D" id="3.30.70.1020">
    <property type="entry name" value="Trehalose-6-phosphate phosphatase related protein, domain 2"/>
    <property type="match status" value="1"/>
</dbReference>
<feature type="chain" id="PRO_5007871820" evidence="3">
    <location>
        <begin position="24"/>
        <end position="946"/>
    </location>
</feature>
<dbReference type="Gene3D" id="3.40.50.2000">
    <property type="entry name" value="Glycogen Phosphorylase B"/>
    <property type="match status" value="2"/>
</dbReference>
<evidence type="ECO:0000256" key="1">
    <source>
        <dbReference type="ARBA" id="ARBA00005409"/>
    </source>
</evidence>
<dbReference type="AlphaFoldDB" id="A0A166CUC3"/>
<dbReference type="GO" id="GO:0003825">
    <property type="term" value="F:alpha,alpha-trehalose-phosphate synthase (UDP-forming) activity"/>
    <property type="evidence" value="ECO:0007669"/>
    <property type="project" value="TreeGrafter"/>
</dbReference>
<evidence type="ECO:0000313" key="4">
    <source>
        <dbReference type="EMBL" id="KZP14011.1"/>
    </source>
</evidence>
<dbReference type="SUPFAM" id="SSF56784">
    <property type="entry name" value="HAD-like"/>
    <property type="match status" value="1"/>
</dbReference>
<feature type="signal peptide" evidence="3">
    <location>
        <begin position="1"/>
        <end position="23"/>
    </location>
</feature>
<dbReference type="GO" id="GO:0005829">
    <property type="term" value="C:cytosol"/>
    <property type="evidence" value="ECO:0007669"/>
    <property type="project" value="TreeGrafter"/>
</dbReference>
<dbReference type="GO" id="GO:0005946">
    <property type="term" value="C:alpha,alpha-trehalose-phosphate synthase complex (UDP-forming)"/>
    <property type="evidence" value="ECO:0007669"/>
    <property type="project" value="TreeGrafter"/>
</dbReference>
<dbReference type="PANTHER" id="PTHR10788:SF15">
    <property type="entry name" value="TREHALOSE SYNTHASE COMPLEX REGULATORY SUBUNIT TPS3-RELATED"/>
    <property type="match status" value="1"/>
</dbReference>
<evidence type="ECO:0000313" key="5">
    <source>
        <dbReference type="Proteomes" id="UP000076532"/>
    </source>
</evidence>
<dbReference type="OrthoDB" id="755951at2759"/>
<dbReference type="Gene3D" id="3.40.50.1000">
    <property type="entry name" value="HAD superfamily/HAD-like"/>
    <property type="match status" value="1"/>
</dbReference>
<proteinExistence type="inferred from homology"/>
<dbReference type="STRING" id="436010.A0A166CUC3"/>
<dbReference type="CDD" id="cd03788">
    <property type="entry name" value="GT20_TPS"/>
    <property type="match status" value="1"/>
</dbReference>
<keyword evidence="5" id="KW-1185">Reference proteome</keyword>
<keyword evidence="3" id="KW-0732">Signal</keyword>
<dbReference type="InterPro" id="IPR036412">
    <property type="entry name" value="HAD-like_sf"/>
</dbReference>
<dbReference type="GO" id="GO:0005992">
    <property type="term" value="P:trehalose biosynthetic process"/>
    <property type="evidence" value="ECO:0007669"/>
    <property type="project" value="InterPro"/>
</dbReference>
<evidence type="ECO:0000256" key="3">
    <source>
        <dbReference type="SAM" id="SignalP"/>
    </source>
</evidence>
<protein>
    <submittedName>
        <fullName evidence="4">Glycosyltransferase family 20 protein</fullName>
    </submittedName>
</protein>
<evidence type="ECO:0000256" key="2">
    <source>
        <dbReference type="SAM" id="MobiDB-lite"/>
    </source>
</evidence>
<reference evidence="4 5" key="1">
    <citation type="journal article" date="2016" name="Mol. Biol. Evol.">
        <title>Comparative Genomics of Early-Diverging Mushroom-Forming Fungi Provides Insights into the Origins of Lignocellulose Decay Capabilities.</title>
        <authorList>
            <person name="Nagy L.G."/>
            <person name="Riley R."/>
            <person name="Tritt A."/>
            <person name="Adam C."/>
            <person name="Daum C."/>
            <person name="Floudas D."/>
            <person name="Sun H."/>
            <person name="Yadav J.S."/>
            <person name="Pangilinan J."/>
            <person name="Larsson K.H."/>
            <person name="Matsuura K."/>
            <person name="Barry K."/>
            <person name="Labutti K."/>
            <person name="Kuo R."/>
            <person name="Ohm R.A."/>
            <person name="Bhattacharya S.S."/>
            <person name="Shirouzu T."/>
            <person name="Yoshinaga Y."/>
            <person name="Martin F.M."/>
            <person name="Grigoriev I.V."/>
            <person name="Hibbett D.S."/>
        </authorList>
    </citation>
    <scope>NUCLEOTIDE SEQUENCE [LARGE SCALE GENOMIC DNA]</scope>
    <source>
        <strain evidence="4 5">CBS 109695</strain>
    </source>
</reference>
<dbReference type="Pfam" id="PF02358">
    <property type="entry name" value="Trehalose_PPase"/>
    <property type="match status" value="1"/>
</dbReference>
<dbReference type="Proteomes" id="UP000076532">
    <property type="component" value="Unassembled WGS sequence"/>
</dbReference>
<feature type="region of interest" description="Disordered" evidence="2">
    <location>
        <begin position="90"/>
        <end position="180"/>
    </location>
</feature>
<dbReference type="SUPFAM" id="SSF53756">
    <property type="entry name" value="UDP-Glycosyltransferase/glycogen phosphorylase"/>
    <property type="match status" value="1"/>
</dbReference>
<dbReference type="InterPro" id="IPR023214">
    <property type="entry name" value="HAD_sf"/>
</dbReference>
<dbReference type="EMBL" id="KV417624">
    <property type="protein sequence ID" value="KZP14011.1"/>
    <property type="molecule type" value="Genomic_DNA"/>
</dbReference>
<gene>
    <name evidence="4" type="ORF">FIBSPDRAFT_797145</name>
</gene>
<dbReference type="Pfam" id="PF00982">
    <property type="entry name" value="Glyco_transf_20"/>
    <property type="match status" value="1"/>
</dbReference>
<dbReference type="InterPro" id="IPR001830">
    <property type="entry name" value="Glyco_trans_20"/>
</dbReference>
<organism evidence="4 5">
    <name type="scientific">Athelia psychrophila</name>
    <dbReference type="NCBI Taxonomy" id="1759441"/>
    <lineage>
        <taxon>Eukaryota</taxon>
        <taxon>Fungi</taxon>
        <taxon>Dikarya</taxon>
        <taxon>Basidiomycota</taxon>
        <taxon>Agaricomycotina</taxon>
        <taxon>Agaricomycetes</taxon>
        <taxon>Agaricomycetidae</taxon>
        <taxon>Atheliales</taxon>
        <taxon>Atheliaceae</taxon>
        <taxon>Athelia</taxon>
    </lineage>
</organism>
<dbReference type="PANTHER" id="PTHR10788">
    <property type="entry name" value="TREHALOSE-6-PHOSPHATE SYNTHASE"/>
    <property type="match status" value="1"/>
</dbReference>
<name>A0A166CUC3_9AGAM</name>
<comment type="similarity">
    <text evidence="1">In the N-terminal section; belongs to the glycosyltransferase 20 family.</text>
</comment>
<accession>A0A166CUC3</accession>
<dbReference type="GO" id="GO:0004805">
    <property type="term" value="F:trehalose-phosphatase activity"/>
    <property type="evidence" value="ECO:0007669"/>
    <property type="project" value="TreeGrafter"/>
</dbReference>
<sequence length="946" mass="105000">MSSFRNNRVVIASLFLPSTAVLGDSVPSTPDLHVTGRRLSLPPAFGASGAGTKALAFTPGGDPPIAGRPGGLHSRKISLPVPLKSIVDDLKDKSRGVTPSVSPGPEPANPFGMPTSGLITPASDDYAQTPARPFMRSRQTTPVGLDHPPTRAMPRLQRKNSRSQSQSRPNLRSQDSDSQQDLFQPWHIESNPRCNGGLKNAVNSVDSKLKKKLWIGTLGESTDAYGEALKKDIDTRMMDECSSQPVWIPDAEFESCYDEFCHNVLWPCLHYAIPDAPKTKLFYESASFKQYMAVNQRFADAIAANYQDGDIIWINDYHLMLLPAMLRAHADIPANVPIGFFMHVAFPSSEIFRCLSVREHLLRGLIAADLVGFQTVNFARHFRQTVSRILALEALPKGIQVEGDRFVDVSVFPMGIDVGALREKKKAPEVAEMVSLLKQRYAGMKIVVGRDKLDEVQGVRHKIKAFEMFLEKYPEFQQKVVLIQVALQTTETNELAGGVADAVSHINSRFSTLTYQPVVFLHTQDLTFSQYLALLTVADAFLVTSLREGMALRAHEFVECQDGRNRPLILSEFTGSYSYSGFRSCIAINPWDTRGTAKAIHQALTMEDMEALSRWEDLHNHVVTQTAQAFVTAFLTRCVRANSEHLQADINSVDTLDLARLLPRYRHSQRRLLLIEFEGSLWQRDISRTALLAPFAPETDAIAVLKKLSDDPRNEVWLLSGLPVKDKMEKVAEQVPKIGIVAENGCFIKPRDSRNAQWINMVSNFNLTWKGACVEILAYFSERTPGSWVEERAASVVWRFWTGAPDDSCPDRQWARRQAAEAQNHIFDSLGERYGLRIIPGKNSFLVLPNNISRSTAVGAILHPGGPAHSPLAGQAAWMSPDVAEDQISDDVGFVLALGGDEKLLRRLNDLDHSETCSTSNKGTDAKWKLDSAEVAKTLWTFANTA</sequence>